<dbReference type="SMART" id="SM01385">
    <property type="entry name" value="DSS1_SEM1"/>
    <property type="match status" value="1"/>
</dbReference>
<dbReference type="Pfam" id="PF05160">
    <property type="entry name" value="DSS1_SEM1"/>
    <property type="match status" value="1"/>
</dbReference>
<sequence length="91" mass="10948">MDDQNENFVIYKDENEFEEFNREEWTPNEEDASDLKVWDETWDQNDIEDKFTDELRSVFSYHCSIQLYLIVLYSLIPRVITVAKTAIFPSD</sequence>
<evidence type="ECO:0000313" key="4">
    <source>
        <dbReference type="Proteomes" id="UP000281553"/>
    </source>
</evidence>
<proteinExistence type="inferred from homology"/>
<organism evidence="3 4">
    <name type="scientific">Dibothriocephalus latus</name>
    <name type="common">Fish tapeworm</name>
    <name type="synonym">Diphyllobothrium latum</name>
    <dbReference type="NCBI Taxonomy" id="60516"/>
    <lineage>
        <taxon>Eukaryota</taxon>
        <taxon>Metazoa</taxon>
        <taxon>Spiralia</taxon>
        <taxon>Lophotrochozoa</taxon>
        <taxon>Platyhelminthes</taxon>
        <taxon>Cestoda</taxon>
        <taxon>Eucestoda</taxon>
        <taxon>Diphyllobothriidea</taxon>
        <taxon>Diphyllobothriidae</taxon>
        <taxon>Dibothriocephalus</taxon>
    </lineage>
</organism>
<dbReference type="GO" id="GO:0005634">
    <property type="term" value="C:nucleus"/>
    <property type="evidence" value="ECO:0007669"/>
    <property type="project" value="UniProtKB-SubCell"/>
</dbReference>
<name>A0A3P7M8T3_DIBLA</name>
<keyword evidence="2" id="KW-0539">Nucleus</keyword>
<evidence type="ECO:0000313" key="3">
    <source>
        <dbReference type="EMBL" id="VDN22550.1"/>
    </source>
</evidence>
<keyword evidence="2" id="KW-0647">Proteasome</keyword>
<dbReference type="GO" id="GO:0008541">
    <property type="term" value="C:proteasome regulatory particle, lid subcomplex"/>
    <property type="evidence" value="ECO:0007669"/>
    <property type="project" value="UniProtKB-UniRule"/>
</dbReference>
<dbReference type="GO" id="GO:0006406">
    <property type="term" value="P:mRNA export from nucleus"/>
    <property type="evidence" value="ECO:0007669"/>
    <property type="project" value="UniProtKB-UniRule"/>
</dbReference>
<comment type="function">
    <text evidence="2">Component of the 26S proteasome, a multiprotein complex involved in the ATP-dependent degradation of ubiquitinated proteins.</text>
</comment>
<dbReference type="InterPro" id="IPR007834">
    <property type="entry name" value="DSS1_SEM1"/>
</dbReference>
<dbReference type="EMBL" id="UYRU01072678">
    <property type="protein sequence ID" value="VDN22550.1"/>
    <property type="molecule type" value="Genomic_DNA"/>
</dbReference>
<accession>A0A3P7M8T3</accession>
<dbReference type="OrthoDB" id="6238486at2759"/>
<comment type="similarity">
    <text evidence="1 2">Belongs to the DSS1/SEM1 family.</text>
</comment>
<dbReference type="GO" id="GO:0043248">
    <property type="term" value="P:proteasome assembly"/>
    <property type="evidence" value="ECO:0007669"/>
    <property type="project" value="UniProtKB-UniRule"/>
</dbReference>
<reference evidence="3 4" key="1">
    <citation type="submission" date="2018-11" db="EMBL/GenBank/DDBJ databases">
        <authorList>
            <consortium name="Pathogen Informatics"/>
        </authorList>
    </citation>
    <scope>NUCLEOTIDE SEQUENCE [LARGE SCALE GENOMIC DNA]</scope>
</reference>
<dbReference type="Proteomes" id="UP000281553">
    <property type="component" value="Unassembled WGS sequence"/>
</dbReference>
<gene>
    <name evidence="3" type="ORF">DILT_LOCUS14082</name>
</gene>
<dbReference type="AlphaFoldDB" id="A0A3P7M8T3"/>
<protein>
    <recommendedName>
        <fullName evidence="2">26S proteasome complex subunit SEM1</fullName>
    </recommendedName>
</protein>
<evidence type="ECO:0000256" key="2">
    <source>
        <dbReference type="RuleBase" id="RU369057"/>
    </source>
</evidence>
<evidence type="ECO:0000256" key="1">
    <source>
        <dbReference type="ARBA" id="ARBA00034491"/>
    </source>
</evidence>
<comment type="subcellular location">
    <subcellularLocation>
        <location evidence="2">Nucleus</location>
    </subcellularLocation>
</comment>
<keyword evidence="4" id="KW-1185">Reference proteome</keyword>